<evidence type="ECO:0000313" key="7">
    <source>
        <dbReference type="EMBL" id="KAF3009963.1"/>
    </source>
</evidence>
<dbReference type="EMBL" id="SWKU01000002">
    <property type="protein sequence ID" value="KAF3009963.1"/>
    <property type="molecule type" value="Genomic_DNA"/>
</dbReference>
<keyword evidence="4 5" id="KW-0472">Membrane</keyword>
<feature type="domain" description="Major facilitator superfamily (MFS) profile" evidence="6">
    <location>
        <begin position="58"/>
        <end position="448"/>
    </location>
</feature>
<dbReference type="Pfam" id="PF07690">
    <property type="entry name" value="MFS_1"/>
    <property type="match status" value="1"/>
</dbReference>
<dbReference type="PROSITE" id="PS50850">
    <property type="entry name" value="MFS"/>
    <property type="match status" value="1"/>
</dbReference>
<feature type="transmembrane region" description="Helical" evidence="5">
    <location>
        <begin position="309"/>
        <end position="326"/>
    </location>
</feature>
<reference evidence="7" key="1">
    <citation type="submission" date="2019-04" db="EMBL/GenBank/DDBJ databases">
        <title>Sequencing of skin fungus with MAO and IRED activity.</title>
        <authorList>
            <person name="Marsaioli A.J."/>
            <person name="Bonatto J.M.C."/>
            <person name="Reis Junior O."/>
        </authorList>
    </citation>
    <scope>NUCLEOTIDE SEQUENCE</scope>
    <source>
        <strain evidence="7">30M1</strain>
    </source>
</reference>
<sequence length="452" mass="48802">MSTTSPVLIEAASPTAAQQIELQDVRCKDGSDAQNWTAEAMPLRDISQTSRIKSNTFKVVAASMGFFFAGNNDGSLGALTPYILRTYGVGTEYIALIYGATFLGWLFAAATNGHVARYLGLGMILALGAGIQVVAHALRCWTPPFPLFVVTFFLQAAGMAFNESHANTFVASLQKSHRPLGFIHAMYALGTLVSPFVATAIASATPTRWALFYVYLVGIGIVNMLAAIVVFSESLKMHKTPQVIEGQATTGISRRKQANKDMIAALKSPPVYLLSMFYFFMLGTGITASGWVVEYLIEARNGKLPKVGYVPAALAGGIFLGRLILAEPTFRFGERRMTLGYCVIMLCLQLIFWLVPNFISSTVSLCFLGFFYGPLFATGMSVGSKLFTKEQQPTALGYVFVLAQAGGSFFPAITGVIASRVGVKVMQPVLVGLIVATGLSWAFVPRIKHRDV</sequence>
<evidence type="ECO:0000259" key="6">
    <source>
        <dbReference type="PROSITE" id="PS50850"/>
    </source>
</evidence>
<name>A0A9P4TP72_CURKU</name>
<dbReference type="FunFam" id="1.20.1250.20:FF:000286">
    <property type="entry name" value="MFS efflux transporter"/>
    <property type="match status" value="1"/>
</dbReference>
<feature type="transmembrane region" description="Helical" evidence="5">
    <location>
        <begin position="210"/>
        <end position="231"/>
    </location>
</feature>
<gene>
    <name evidence="7" type="ORF">E8E13_011230</name>
</gene>
<dbReference type="GO" id="GO:0022857">
    <property type="term" value="F:transmembrane transporter activity"/>
    <property type="evidence" value="ECO:0007669"/>
    <property type="project" value="InterPro"/>
</dbReference>
<feature type="transmembrane region" description="Helical" evidence="5">
    <location>
        <begin position="93"/>
        <end position="111"/>
    </location>
</feature>
<dbReference type="InterPro" id="IPR036259">
    <property type="entry name" value="MFS_trans_sf"/>
</dbReference>
<evidence type="ECO:0000256" key="1">
    <source>
        <dbReference type="ARBA" id="ARBA00004141"/>
    </source>
</evidence>
<organism evidence="7 8">
    <name type="scientific">Curvularia kusanoi</name>
    <name type="common">Cochliobolus kusanoi</name>
    <dbReference type="NCBI Taxonomy" id="90978"/>
    <lineage>
        <taxon>Eukaryota</taxon>
        <taxon>Fungi</taxon>
        <taxon>Dikarya</taxon>
        <taxon>Ascomycota</taxon>
        <taxon>Pezizomycotina</taxon>
        <taxon>Dothideomycetes</taxon>
        <taxon>Pleosporomycetidae</taxon>
        <taxon>Pleosporales</taxon>
        <taxon>Pleosporineae</taxon>
        <taxon>Pleosporaceae</taxon>
        <taxon>Curvularia</taxon>
    </lineage>
</organism>
<proteinExistence type="predicted"/>
<feature type="transmembrane region" description="Helical" evidence="5">
    <location>
        <begin position="118"/>
        <end position="138"/>
    </location>
</feature>
<keyword evidence="3 5" id="KW-1133">Transmembrane helix</keyword>
<evidence type="ECO:0000313" key="8">
    <source>
        <dbReference type="Proteomes" id="UP000801428"/>
    </source>
</evidence>
<feature type="transmembrane region" description="Helical" evidence="5">
    <location>
        <begin position="362"/>
        <end position="383"/>
    </location>
</feature>
<feature type="transmembrane region" description="Helical" evidence="5">
    <location>
        <begin position="144"/>
        <end position="161"/>
    </location>
</feature>
<protein>
    <recommendedName>
        <fullName evidence="6">Major facilitator superfamily (MFS) profile domain-containing protein</fullName>
    </recommendedName>
</protein>
<evidence type="ECO:0000256" key="5">
    <source>
        <dbReference type="SAM" id="Phobius"/>
    </source>
</evidence>
<dbReference type="Proteomes" id="UP000801428">
    <property type="component" value="Unassembled WGS sequence"/>
</dbReference>
<comment type="subcellular location">
    <subcellularLocation>
        <location evidence="1">Membrane</location>
        <topology evidence="1">Multi-pass membrane protein</topology>
    </subcellularLocation>
</comment>
<dbReference type="PANTHER" id="PTHR23514">
    <property type="entry name" value="BYPASS OF STOP CODON PROTEIN 6"/>
    <property type="match status" value="1"/>
</dbReference>
<evidence type="ECO:0000256" key="4">
    <source>
        <dbReference type="ARBA" id="ARBA00023136"/>
    </source>
</evidence>
<feature type="transmembrane region" description="Helical" evidence="5">
    <location>
        <begin position="182"/>
        <end position="204"/>
    </location>
</feature>
<feature type="transmembrane region" description="Helical" evidence="5">
    <location>
        <begin position="395"/>
        <end position="419"/>
    </location>
</feature>
<dbReference type="InterPro" id="IPR020846">
    <property type="entry name" value="MFS_dom"/>
</dbReference>
<dbReference type="InterPro" id="IPR051788">
    <property type="entry name" value="MFS_Transporter"/>
</dbReference>
<dbReference type="InterPro" id="IPR011701">
    <property type="entry name" value="MFS"/>
</dbReference>
<dbReference type="Gene3D" id="1.20.1250.20">
    <property type="entry name" value="MFS general substrate transporter like domains"/>
    <property type="match status" value="2"/>
</dbReference>
<dbReference type="OrthoDB" id="413079at2759"/>
<dbReference type="AlphaFoldDB" id="A0A9P4TP72"/>
<accession>A0A9P4TP72</accession>
<feature type="transmembrane region" description="Helical" evidence="5">
    <location>
        <begin position="338"/>
        <end position="356"/>
    </location>
</feature>
<evidence type="ECO:0000256" key="3">
    <source>
        <dbReference type="ARBA" id="ARBA00022989"/>
    </source>
</evidence>
<evidence type="ECO:0000256" key="2">
    <source>
        <dbReference type="ARBA" id="ARBA00022692"/>
    </source>
</evidence>
<feature type="transmembrane region" description="Helical" evidence="5">
    <location>
        <begin position="271"/>
        <end position="297"/>
    </location>
</feature>
<dbReference type="SUPFAM" id="SSF103473">
    <property type="entry name" value="MFS general substrate transporter"/>
    <property type="match status" value="1"/>
</dbReference>
<dbReference type="GO" id="GO:0016020">
    <property type="term" value="C:membrane"/>
    <property type="evidence" value="ECO:0007669"/>
    <property type="project" value="UniProtKB-SubCell"/>
</dbReference>
<keyword evidence="2 5" id="KW-0812">Transmembrane</keyword>
<keyword evidence="8" id="KW-1185">Reference proteome</keyword>
<dbReference type="PANTHER" id="PTHR23514:SF16">
    <property type="entry name" value="TRANSPORTER, PUTATIVE (AFU_ORTHOLOGUE AFUA_2G17270)-RELATED"/>
    <property type="match status" value="1"/>
</dbReference>
<feature type="transmembrane region" description="Helical" evidence="5">
    <location>
        <begin position="425"/>
        <end position="444"/>
    </location>
</feature>
<comment type="caution">
    <text evidence="7">The sequence shown here is derived from an EMBL/GenBank/DDBJ whole genome shotgun (WGS) entry which is preliminary data.</text>
</comment>